<dbReference type="InterPro" id="IPR052182">
    <property type="entry name" value="Glycogen/Maltodextrin_Phosph"/>
</dbReference>
<gene>
    <name evidence="2" type="ORF">Pla52o_22690</name>
</gene>
<evidence type="ECO:0000259" key="1">
    <source>
        <dbReference type="Pfam" id="PF11897"/>
    </source>
</evidence>
<accession>A0A5C6CJ34</accession>
<evidence type="ECO:0000313" key="2">
    <source>
        <dbReference type="EMBL" id="TWU24342.1"/>
    </source>
</evidence>
<dbReference type="AlphaFoldDB" id="A0A5C6CJ34"/>
<dbReference type="Pfam" id="PF11897">
    <property type="entry name" value="DUF3417"/>
    <property type="match status" value="1"/>
</dbReference>
<dbReference type="PANTHER" id="PTHR42655">
    <property type="entry name" value="GLYCOGEN PHOSPHORYLASE"/>
    <property type="match status" value="1"/>
</dbReference>
<keyword evidence="3" id="KW-1185">Reference proteome</keyword>
<dbReference type="InterPro" id="IPR024517">
    <property type="entry name" value="Glycogen_phosphorylase_DUF3417"/>
</dbReference>
<dbReference type="EMBL" id="SJPT01000003">
    <property type="protein sequence ID" value="TWU24342.1"/>
    <property type="molecule type" value="Genomic_DNA"/>
</dbReference>
<evidence type="ECO:0000313" key="3">
    <source>
        <dbReference type="Proteomes" id="UP000316304"/>
    </source>
</evidence>
<comment type="caution">
    <text evidence="2">The sequence shown here is derived from an EMBL/GenBank/DDBJ whole genome shotgun (WGS) entry which is preliminary data.</text>
</comment>
<protein>
    <recommendedName>
        <fullName evidence="1">DUF3417 domain-containing protein</fullName>
    </recommendedName>
</protein>
<reference evidence="2 3" key="1">
    <citation type="submission" date="2019-02" db="EMBL/GenBank/DDBJ databases">
        <title>Deep-cultivation of Planctomycetes and their phenomic and genomic characterization uncovers novel biology.</title>
        <authorList>
            <person name="Wiegand S."/>
            <person name="Jogler M."/>
            <person name="Boedeker C."/>
            <person name="Pinto D."/>
            <person name="Vollmers J."/>
            <person name="Rivas-Marin E."/>
            <person name="Kohn T."/>
            <person name="Peeters S.H."/>
            <person name="Heuer A."/>
            <person name="Rast P."/>
            <person name="Oberbeckmann S."/>
            <person name="Bunk B."/>
            <person name="Jeske O."/>
            <person name="Meyerdierks A."/>
            <person name="Storesund J.E."/>
            <person name="Kallscheuer N."/>
            <person name="Luecker S."/>
            <person name="Lage O.M."/>
            <person name="Pohl T."/>
            <person name="Merkel B.J."/>
            <person name="Hornburger P."/>
            <person name="Mueller R.-W."/>
            <person name="Bruemmer F."/>
            <person name="Labrenz M."/>
            <person name="Spormann A.M."/>
            <person name="Op Den Camp H."/>
            <person name="Overmann J."/>
            <person name="Amann R."/>
            <person name="Jetten M.S.M."/>
            <person name="Mascher T."/>
            <person name="Medema M.H."/>
            <person name="Devos D.P."/>
            <person name="Kaster A.-K."/>
            <person name="Ovreas L."/>
            <person name="Rohde M."/>
            <person name="Galperin M.Y."/>
            <person name="Jogler C."/>
        </authorList>
    </citation>
    <scope>NUCLEOTIDE SEQUENCE [LARGE SCALE GENOMIC DNA]</scope>
    <source>
        <strain evidence="2 3">Pla52o</strain>
    </source>
</reference>
<proteinExistence type="predicted"/>
<dbReference type="RefSeq" id="WP_197169152.1">
    <property type="nucleotide sequence ID" value="NZ_SJPT01000003.1"/>
</dbReference>
<dbReference type="SUPFAM" id="SSF53756">
    <property type="entry name" value="UDP-Glycosyltransferase/glycogen phosphorylase"/>
    <property type="match status" value="1"/>
</dbReference>
<dbReference type="Gene3D" id="3.40.50.2000">
    <property type="entry name" value="Glycogen Phosphorylase B"/>
    <property type="match status" value="1"/>
</dbReference>
<feature type="domain" description="DUF3417" evidence="1">
    <location>
        <begin position="22"/>
        <end position="125"/>
    </location>
</feature>
<sequence length="170" mass="19090">MYDPKRAVHPLYTLLPTEIEGFESLAELALDQRSSWNHATDDVWRALDANLWEITQNPWVVLQTASRERSEHLLGDSRFREKVDALVKARRQAVQTPAWFPQHHPNSPLTCAVYFSMEFMLSEALPIYSGGLGNVAGDQLKASSDLGIPVVGVGDEYRSSLRCQALEVSH</sequence>
<dbReference type="PANTHER" id="PTHR42655:SF1">
    <property type="entry name" value="GLYCOGEN PHOSPHORYLASE"/>
    <property type="match status" value="1"/>
</dbReference>
<dbReference type="Proteomes" id="UP000316304">
    <property type="component" value="Unassembled WGS sequence"/>
</dbReference>
<name>A0A5C6CJ34_9BACT</name>
<organism evidence="2 3">
    <name type="scientific">Novipirellula galeiformis</name>
    <dbReference type="NCBI Taxonomy" id="2528004"/>
    <lineage>
        <taxon>Bacteria</taxon>
        <taxon>Pseudomonadati</taxon>
        <taxon>Planctomycetota</taxon>
        <taxon>Planctomycetia</taxon>
        <taxon>Pirellulales</taxon>
        <taxon>Pirellulaceae</taxon>
        <taxon>Novipirellula</taxon>
    </lineage>
</organism>